<dbReference type="NCBIfam" id="TIGR00732">
    <property type="entry name" value="dprA"/>
    <property type="match status" value="1"/>
</dbReference>
<dbReference type="RefSeq" id="WP_249328911.1">
    <property type="nucleotide sequence ID" value="NZ_CP060635.1"/>
</dbReference>
<keyword evidence="4" id="KW-1185">Reference proteome</keyword>
<name>A0A7G9GD68_9FIRM</name>
<reference evidence="3 4" key="1">
    <citation type="submission" date="2020-08" db="EMBL/GenBank/DDBJ databases">
        <authorList>
            <person name="Liu C."/>
            <person name="Sun Q."/>
        </authorList>
    </citation>
    <scope>NUCLEOTIDE SEQUENCE [LARGE SCALE GENOMIC DNA]</scope>
    <source>
        <strain evidence="3 4">NSJ-29</strain>
    </source>
</reference>
<dbReference type="PANTHER" id="PTHR43022">
    <property type="entry name" value="PROTEIN SMF"/>
    <property type="match status" value="1"/>
</dbReference>
<dbReference type="Gene3D" id="3.40.50.450">
    <property type="match status" value="1"/>
</dbReference>
<dbReference type="AlphaFoldDB" id="A0A7G9GD68"/>
<protein>
    <submittedName>
        <fullName evidence="3">DNA-protecting protein DprA</fullName>
    </submittedName>
</protein>
<dbReference type="PANTHER" id="PTHR43022:SF1">
    <property type="entry name" value="PROTEIN SMF"/>
    <property type="match status" value="1"/>
</dbReference>
<sequence length="297" mass="32232">MGRAVYYDRKNPEYPERLRKLERMPGGLYVLGTLPKDSSKSVAVVGARACSAYGRQEAIRFSRALAARGVQIISGLAYGIDAWAHHGALEGGGKTFAVLGSGVDVCYPRANYPLYRRILQEGGGILSEFEPGTRPEPWHFPIRNRIISGLADLVLVIEARSRSGSLITADYALEQGKSVYAVPGRTGDELSEGCNELISQGAGIACSPASLLEELGIFAGESEENAGTDGDISGGRKENLPKNLQIVYNQLAGGEKSLEELRLHTGLPMGILSNVILELQLKGWIRELYPGRYARRR</sequence>
<accession>A0A7G9GD68</accession>
<feature type="domain" description="Smf/DprA SLOG" evidence="2">
    <location>
        <begin position="10"/>
        <end position="215"/>
    </location>
</feature>
<dbReference type="Gene3D" id="1.10.10.10">
    <property type="entry name" value="Winged helix-like DNA-binding domain superfamily/Winged helix DNA-binding domain"/>
    <property type="match status" value="1"/>
</dbReference>
<dbReference type="EMBL" id="CP060635">
    <property type="protein sequence ID" value="QNM08750.1"/>
    <property type="molecule type" value="Genomic_DNA"/>
</dbReference>
<dbReference type="KEGG" id="whj:H9Q79_00040"/>
<comment type="similarity">
    <text evidence="1">Belongs to the DprA/Smf family.</text>
</comment>
<evidence type="ECO:0000256" key="1">
    <source>
        <dbReference type="ARBA" id="ARBA00006525"/>
    </source>
</evidence>
<dbReference type="InterPro" id="IPR036388">
    <property type="entry name" value="WH-like_DNA-bd_sf"/>
</dbReference>
<dbReference type="Proteomes" id="UP000515860">
    <property type="component" value="Chromosome"/>
</dbReference>
<dbReference type="SUPFAM" id="SSF102405">
    <property type="entry name" value="MCP/YpsA-like"/>
    <property type="match status" value="1"/>
</dbReference>
<dbReference type="Pfam" id="PF02481">
    <property type="entry name" value="DNA_processg_A"/>
    <property type="match status" value="1"/>
</dbReference>
<dbReference type="InterPro" id="IPR057666">
    <property type="entry name" value="DrpA_SLOG"/>
</dbReference>
<gene>
    <name evidence="3" type="primary">dprA</name>
    <name evidence="3" type="ORF">H9Q79_00040</name>
</gene>
<evidence type="ECO:0000313" key="3">
    <source>
        <dbReference type="EMBL" id="QNM08750.1"/>
    </source>
</evidence>
<dbReference type="InterPro" id="IPR003488">
    <property type="entry name" value="DprA"/>
</dbReference>
<proteinExistence type="inferred from homology"/>
<evidence type="ECO:0000313" key="4">
    <source>
        <dbReference type="Proteomes" id="UP000515860"/>
    </source>
</evidence>
<evidence type="ECO:0000259" key="2">
    <source>
        <dbReference type="Pfam" id="PF02481"/>
    </source>
</evidence>
<organism evidence="3 4">
    <name type="scientific">Wansuia hejianensis</name>
    <dbReference type="NCBI Taxonomy" id="2763667"/>
    <lineage>
        <taxon>Bacteria</taxon>
        <taxon>Bacillati</taxon>
        <taxon>Bacillota</taxon>
        <taxon>Clostridia</taxon>
        <taxon>Lachnospirales</taxon>
        <taxon>Lachnospiraceae</taxon>
        <taxon>Wansuia</taxon>
    </lineage>
</organism>
<dbReference type="GO" id="GO:0009294">
    <property type="term" value="P:DNA-mediated transformation"/>
    <property type="evidence" value="ECO:0007669"/>
    <property type="project" value="InterPro"/>
</dbReference>